<feature type="region of interest" description="Disordered" evidence="1">
    <location>
        <begin position="157"/>
        <end position="199"/>
    </location>
</feature>
<feature type="compositionally biased region" description="Polar residues" evidence="1">
    <location>
        <begin position="184"/>
        <end position="199"/>
    </location>
</feature>
<keyword evidence="4" id="KW-1185">Reference proteome</keyword>
<dbReference type="PROSITE" id="PS51257">
    <property type="entry name" value="PROKAR_LIPOPROTEIN"/>
    <property type="match status" value="1"/>
</dbReference>
<sequence>MSMPSRFRRGLAFVLAAAMLPVLSACAASFGAATQDPYAPADGVQANSGSLQLRNLVLVVTGANQATLVGTVFNKGDEPDAIVAVSSAAKPGTLTPAAIPVPANGVAVLGQETSLGEPSTVELTGTNLGPGLVTQLTIDFQRAASVSVDVLIEPRVGPYTGVPVPPSPTPTPEPTPTLDIPHTETASPEPTDTASPEAS</sequence>
<evidence type="ECO:0000313" key="3">
    <source>
        <dbReference type="EMBL" id="MFC3761772.1"/>
    </source>
</evidence>
<protein>
    <recommendedName>
        <fullName evidence="5">Lipoprotein</fullName>
    </recommendedName>
</protein>
<evidence type="ECO:0008006" key="5">
    <source>
        <dbReference type="Google" id="ProtNLM"/>
    </source>
</evidence>
<proteinExistence type="predicted"/>
<keyword evidence="2" id="KW-0732">Signal</keyword>
<dbReference type="EMBL" id="JBHRZH010000009">
    <property type="protein sequence ID" value="MFC3761772.1"/>
    <property type="molecule type" value="Genomic_DNA"/>
</dbReference>
<dbReference type="RefSeq" id="WP_205114449.1">
    <property type="nucleotide sequence ID" value="NZ_JAFBCM010000001.1"/>
</dbReference>
<comment type="caution">
    <text evidence="3">The sequence shown here is derived from an EMBL/GenBank/DDBJ whole genome shotgun (WGS) entry which is preliminary data.</text>
</comment>
<organism evidence="3 4">
    <name type="scientific">Tenggerimyces flavus</name>
    <dbReference type="NCBI Taxonomy" id="1708749"/>
    <lineage>
        <taxon>Bacteria</taxon>
        <taxon>Bacillati</taxon>
        <taxon>Actinomycetota</taxon>
        <taxon>Actinomycetes</taxon>
        <taxon>Propionibacteriales</taxon>
        <taxon>Nocardioidaceae</taxon>
        <taxon>Tenggerimyces</taxon>
    </lineage>
</organism>
<feature type="signal peptide" evidence="2">
    <location>
        <begin position="1"/>
        <end position="27"/>
    </location>
</feature>
<name>A0ABV7YB11_9ACTN</name>
<evidence type="ECO:0000256" key="1">
    <source>
        <dbReference type="SAM" id="MobiDB-lite"/>
    </source>
</evidence>
<evidence type="ECO:0000313" key="4">
    <source>
        <dbReference type="Proteomes" id="UP001595699"/>
    </source>
</evidence>
<dbReference type="Proteomes" id="UP001595699">
    <property type="component" value="Unassembled WGS sequence"/>
</dbReference>
<gene>
    <name evidence="3" type="ORF">ACFOUW_13085</name>
</gene>
<feature type="chain" id="PRO_5045966478" description="Lipoprotein" evidence="2">
    <location>
        <begin position="28"/>
        <end position="199"/>
    </location>
</feature>
<reference evidence="4" key="1">
    <citation type="journal article" date="2019" name="Int. J. Syst. Evol. Microbiol.">
        <title>The Global Catalogue of Microorganisms (GCM) 10K type strain sequencing project: providing services to taxonomists for standard genome sequencing and annotation.</title>
        <authorList>
            <consortium name="The Broad Institute Genomics Platform"/>
            <consortium name="The Broad Institute Genome Sequencing Center for Infectious Disease"/>
            <person name="Wu L."/>
            <person name="Ma J."/>
        </authorList>
    </citation>
    <scope>NUCLEOTIDE SEQUENCE [LARGE SCALE GENOMIC DNA]</scope>
    <source>
        <strain evidence="4">CGMCC 4.7241</strain>
    </source>
</reference>
<feature type="compositionally biased region" description="Pro residues" evidence="1">
    <location>
        <begin position="163"/>
        <end position="175"/>
    </location>
</feature>
<evidence type="ECO:0000256" key="2">
    <source>
        <dbReference type="SAM" id="SignalP"/>
    </source>
</evidence>
<accession>A0ABV7YB11</accession>